<keyword evidence="2" id="KW-1185">Reference proteome</keyword>
<accession>A0ACB7TQC0</accession>
<organism evidence="1 2">
    <name type="scientific">Hyalomma asiaticum</name>
    <name type="common">Tick</name>
    <dbReference type="NCBI Taxonomy" id="266040"/>
    <lineage>
        <taxon>Eukaryota</taxon>
        <taxon>Metazoa</taxon>
        <taxon>Ecdysozoa</taxon>
        <taxon>Arthropoda</taxon>
        <taxon>Chelicerata</taxon>
        <taxon>Arachnida</taxon>
        <taxon>Acari</taxon>
        <taxon>Parasitiformes</taxon>
        <taxon>Ixodida</taxon>
        <taxon>Ixodoidea</taxon>
        <taxon>Ixodidae</taxon>
        <taxon>Hyalomminae</taxon>
        <taxon>Hyalomma</taxon>
    </lineage>
</organism>
<name>A0ACB7TQC0_HYAAI</name>
<protein>
    <submittedName>
        <fullName evidence="1">Uncharacterized protein</fullName>
    </submittedName>
</protein>
<sequence length="99" mass="10767">MKTESSGNGSGGRATRANENRGTEKTSRLANCFMHSTGTSDREVDKRPVRVRIESGANVLILGASAFPDDVPTHAWVSREEVEVLSCSVHVPRELRLST</sequence>
<comment type="caution">
    <text evidence="1">The sequence shown here is derived from an EMBL/GenBank/DDBJ whole genome shotgun (WGS) entry which is preliminary data.</text>
</comment>
<dbReference type="Proteomes" id="UP000821845">
    <property type="component" value="Chromosome 1"/>
</dbReference>
<proteinExistence type="predicted"/>
<gene>
    <name evidence="1" type="ORF">HPB50_024980</name>
</gene>
<evidence type="ECO:0000313" key="2">
    <source>
        <dbReference type="Proteomes" id="UP000821845"/>
    </source>
</evidence>
<reference evidence="1" key="1">
    <citation type="submission" date="2020-05" db="EMBL/GenBank/DDBJ databases">
        <title>Large-scale comparative analyses of tick genomes elucidate their genetic diversity and vector capacities.</title>
        <authorList>
            <person name="Jia N."/>
            <person name="Wang J."/>
            <person name="Shi W."/>
            <person name="Du L."/>
            <person name="Sun Y."/>
            <person name="Zhan W."/>
            <person name="Jiang J."/>
            <person name="Wang Q."/>
            <person name="Zhang B."/>
            <person name="Ji P."/>
            <person name="Sakyi L.B."/>
            <person name="Cui X."/>
            <person name="Yuan T."/>
            <person name="Jiang B."/>
            <person name="Yang W."/>
            <person name="Lam T.T.-Y."/>
            <person name="Chang Q."/>
            <person name="Ding S."/>
            <person name="Wang X."/>
            <person name="Zhu J."/>
            <person name="Ruan X."/>
            <person name="Zhao L."/>
            <person name="Wei J."/>
            <person name="Que T."/>
            <person name="Du C."/>
            <person name="Cheng J."/>
            <person name="Dai P."/>
            <person name="Han X."/>
            <person name="Huang E."/>
            <person name="Gao Y."/>
            <person name="Liu J."/>
            <person name="Shao H."/>
            <person name="Ye R."/>
            <person name="Li L."/>
            <person name="Wei W."/>
            <person name="Wang X."/>
            <person name="Wang C."/>
            <person name="Yang T."/>
            <person name="Huo Q."/>
            <person name="Li W."/>
            <person name="Guo W."/>
            <person name="Chen H."/>
            <person name="Zhou L."/>
            <person name="Ni X."/>
            <person name="Tian J."/>
            <person name="Zhou Y."/>
            <person name="Sheng Y."/>
            <person name="Liu T."/>
            <person name="Pan Y."/>
            <person name="Xia L."/>
            <person name="Li J."/>
            <person name="Zhao F."/>
            <person name="Cao W."/>
        </authorList>
    </citation>
    <scope>NUCLEOTIDE SEQUENCE</scope>
    <source>
        <strain evidence="1">Hyas-2018</strain>
    </source>
</reference>
<evidence type="ECO:0000313" key="1">
    <source>
        <dbReference type="EMBL" id="KAH6948537.1"/>
    </source>
</evidence>
<dbReference type="EMBL" id="CM023481">
    <property type="protein sequence ID" value="KAH6948537.1"/>
    <property type="molecule type" value="Genomic_DNA"/>
</dbReference>